<evidence type="ECO:0000256" key="2">
    <source>
        <dbReference type="SAM" id="Phobius"/>
    </source>
</evidence>
<keyword evidence="2" id="KW-1133">Transmembrane helix</keyword>
<dbReference type="Proteomes" id="UP001596004">
    <property type="component" value="Unassembled WGS sequence"/>
</dbReference>
<accession>A0ABV9CDS0</accession>
<name>A0ABV9CDS0_9ACTN</name>
<keyword evidence="2" id="KW-0472">Membrane</keyword>
<organism evidence="3 4">
    <name type="scientific">Sphaerisporangium dianthi</name>
    <dbReference type="NCBI Taxonomy" id="1436120"/>
    <lineage>
        <taxon>Bacteria</taxon>
        <taxon>Bacillati</taxon>
        <taxon>Actinomycetota</taxon>
        <taxon>Actinomycetes</taxon>
        <taxon>Streptosporangiales</taxon>
        <taxon>Streptosporangiaceae</taxon>
        <taxon>Sphaerisporangium</taxon>
    </lineage>
</organism>
<feature type="compositionally biased region" description="Polar residues" evidence="1">
    <location>
        <begin position="49"/>
        <end position="59"/>
    </location>
</feature>
<gene>
    <name evidence="3" type="ORF">ACFO60_09680</name>
</gene>
<protein>
    <submittedName>
        <fullName evidence="3">Uncharacterized protein</fullName>
    </submittedName>
</protein>
<feature type="transmembrane region" description="Helical" evidence="2">
    <location>
        <begin position="17"/>
        <end position="36"/>
    </location>
</feature>
<evidence type="ECO:0000313" key="4">
    <source>
        <dbReference type="Proteomes" id="UP001596004"/>
    </source>
</evidence>
<keyword evidence="4" id="KW-1185">Reference proteome</keyword>
<proteinExistence type="predicted"/>
<feature type="region of interest" description="Disordered" evidence="1">
    <location>
        <begin position="37"/>
        <end position="62"/>
    </location>
</feature>
<dbReference type="EMBL" id="JBHSFP010000004">
    <property type="protein sequence ID" value="MFC4531031.1"/>
    <property type="molecule type" value="Genomic_DNA"/>
</dbReference>
<evidence type="ECO:0000313" key="3">
    <source>
        <dbReference type="EMBL" id="MFC4531031.1"/>
    </source>
</evidence>
<sequence length="105" mass="11574">MIKEDSLRFRARRIRRYQLMIVPCAALVLIGGAYLTNHGGSEKAGRPVTTPTGEDSGSNAKIIDKEQIIDLDTFSEKDDPMWPLIEELRKTAPQIDSTAPSSTGD</sequence>
<keyword evidence="2" id="KW-0812">Transmembrane</keyword>
<evidence type="ECO:0000256" key="1">
    <source>
        <dbReference type="SAM" id="MobiDB-lite"/>
    </source>
</evidence>
<reference evidence="4" key="1">
    <citation type="journal article" date="2019" name="Int. J. Syst. Evol. Microbiol.">
        <title>The Global Catalogue of Microorganisms (GCM) 10K type strain sequencing project: providing services to taxonomists for standard genome sequencing and annotation.</title>
        <authorList>
            <consortium name="The Broad Institute Genomics Platform"/>
            <consortium name="The Broad Institute Genome Sequencing Center for Infectious Disease"/>
            <person name="Wu L."/>
            <person name="Ma J."/>
        </authorList>
    </citation>
    <scope>NUCLEOTIDE SEQUENCE [LARGE SCALE GENOMIC DNA]</scope>
    <source>
        <strain evidence="4">CGMCC 4.7132</strain>
    </source>
</reference>
<dbReference type="RefSeq" id="WP_380839268.1">
    <property type="nucleotide sequence ID" value="NZ_JBHSFP010000004.1"/>
</dbReference>
<comment type="caution">
    <text evidence="3">The sequence shown here is derived from an EMBL/GenBank/DDBJ whole genome shotgun (WGS) entry which is preliminary data.</text>
</comment>